<feature type="non-terminal residue" evidence="4">
    <location>
        <position position="1"/>
    </location>
</feature>
<evidence type="ECO:0008006" key="5">
    <source>
        <dbReference type="Google" id="ProtNLM"/>
    </source>
</evidence>
<reference evidence="4" key="1">
    <citation type="submission" date="2018-06" db="EMBL/GenBank/DDBJ databases">
        <authorList>
            <person name="Zhirakovskaya E."/>
        </authorList>
    </citation>
    <scope>NUCLEOTIDE SEQUENCE</scope>
</reference>
<evidence type="ECO:0000313" key="4">
    <source>
        <dbReference type="EMBL" id="VAW02774.1"/>
    </source>
</evidence>
<keyword evidence="3" id="KW-0479">Metal-binding</keyword>
<evidence type="ECO:0000256" key="2">
    <source>
        <dbReference type="ARBA" id="ARBA00022619"/>
    </source>
</evidence>
<dbReference type="PANTHER" id="PTHR21327:SF18">
    <property type="entry name" value="3,4-DIHYDROXY-2-BUTANONE 4-PHOSPHATE SYNTHASE"/>
    <property type="match status" value="1"/>
</dbReference>
<accession>A0A3B0T1U3</accession>
<name>A0A3B0T1U3_9ZZZZ</name>
<organism evidence="4">
    <name type="scientific">hydrothermal vent metagenome</name>
    <dbReference type="NCBI Taxonomy" id="652676"/>
    <lineage>
        <taxon>unclassified sequences</taxon>
        <taxon>metagenomes</taxon>
        <taxon>ecological metagenomes</taxon>
    </lineage>
</organism>
<sequence>TNNPDKIAQLQRYGVDVVERESIWVGETAENHAYLTTKAERMGHITTGATHADR</sequence>
<dbReference type="PANTHER" id="PTHR21327">
    <property type="entry name" value="GTP CYCLOHYDROLASE II-RELATED"/>
    <property type="match status" value="1"/>
</dbReference>
<evidence type="ECO:0000256" key="3">
    <source>
        <dbReference type="ARBA" id="ARBA00022723"/>
    </source>
</evidence>
<dbReference type="GO" id="GO:0009231">
    <property type="term" value="P:riboflavin biosynthetic process"/>
    <property type="evidence" value="ECO:0007669"/>
    <property type="project" value="UniProtKB-KW"/>
</dbReference>
<dbReference type="EMBL" id="UOEI01000340">
    <property type="protein sequence ID" value="VAW02774.1"/>
    <property type="molecule type" value="Genomic_DNA"/>
</dbReference>
<proteinExistence type="predicted"/>
<keyword evidence="2" id="KW-0686">Riboflavin biosynthesis</keyword>
<evidence type="ECO:0000256" key="1">
    <source>
        <dbReference type="ARBA" id="ARBA00005104"/>
    </source>
</evidence>
<dbReference type="AlphaFoldDB" id="A0A3B0T1U3"/>
<dbReference type="GO" id="GO:0008686">
    <property type="term" value="F:3,4-dihydroxy-2-butanone-4-phosphate synthase activity"/>
    <property type="evidence" value="ECO:0007669"/>
    <property type="project" value="TreeGrafter"/>
</dbReference>
<comment type="pathway">
    <text evidence="1">Cofactor biosynthesis; riboflavin biosynthesis.</text>
</comment>
<dbReference type="GO" id="GO:0046872">
    <property type="term" value="F:metal ion binding"/>
    <property type="evidence" value="ECO:0007669"/>
    <property type="project" value="UniProtKB-KW"/>
</dbReference>
<gene>
    <name evidence="4" type="ORF">MNBD_ACTINO01-324</name>
</gene>
<dbReference type="GO" id="GO:0005829">
    <property type="term" value="C:cytosol"/>
    <property type="evidence" value="ECO:0007669"/>
    <property type="project" value="TreeGrafter"/>
</dbReference>
<protein>
    <recommendedName>
        <fullName evidence="5">GTP cyclohydrolase II</fullName>
    </recommendedName>
</protein>